<evidence type="ECO:0000256" key="3">
    <source>
        <dbReference type="ARBA" id="ARBA00021622"/>
    </source>
</evidence>
<evidence type="ECO:0000313" key="15">
    <source>
        <dbReference type="EMBL" id="MBA2224832.1"/>
    </source>
</evidence>
<evidence type="ECO:0000256" key="14">
    <source>
        <dbReference type="SAM" id="MobiDB-lite"/>
    </source>
</evidence>
<feature type="region of interest" description="Disordered" evidence="14">
    <location>
        <begin position="1"/>
        <end position="25"/>
    </location>
</feature>
<dbReference type="Gene3D" id="3.40.1690.10">
    <property type="entry name" value="secretion proteins EscU"/>
    <property type="match status" value="1"/>
</dbReference>
<name>A0A7V8VBS5_9BACT</name>
<evidence type="ECO:0000256" key="7">
    <source>
        <dbReference type="ARBA" id="ARBA00022795"/>
    </source>
</evidence>
<evidence type="ECO:0000256" key="4">
    <source>
        <dbReference type="ARBA" id="ARBA00022448"/>
    </source>
</evidence>
<proteinExistence type="inferred from homology"/>
<dbReference type="GO" id="GO:0044780">
    <property type="term" value="P:bacterial-type flagellum assembly"/>
    <property type="evidence" value="ECO:0007669"/>
    <property type="project" value="InterPro"/>
</dbReference>
<comment type="caution">
    <text evidence="15">The sequence shown here is derived from an EMBL/GenBank/DDBJ whole genome shotgun (WGS) entry which is preliminary data.</text>
</comment>
<keyword evidence="7 13" id="KW-1005">Bacterial flagellum biogenesis</keyword>
<dbReference type="AlphaFoldDB" id="A0A7V8VBS5"/>
<evidence type="ECO:0000256" key="2">
    <source>
        <dbReference type="ARBA" id="ARBA00010690"/>
    </source>
</evidence>
<dbReference type="NCBIfam" id="TIGR00328">
    <property type="entry name" value="flhB"/>
    <property type="match status" value="1"/>
</dbReference>
<evidence type="ECO:0000256" key="8">
    <source>
        <dbReference type="ARBA" id="ARBA00022927"/>
    </source>
</evidence>
<comment type="similarity">
    <text evidence="2 13">Belongs to the type III secretion exporter family.</text>
</comment>
<organism evidence="15 16">
    <name type="scientific">Thermogemmata fonticola</name>
    <dbReference type="NCBI Taxonomy" id="2755323"/>
    <lineage>
        <taxon>Bacteria</taxon>
        <taxon>Pseudomonadati</taxon>
        <taxon>Planctomycetota</taxon>
        <taxon>Planctomycetia</taxon>
        <taxon>Gemmatales</taxon>
        <taxon>Gemmataceae</taxon>
        <taxon>Thermogemmata</taxon>
    </lineage>
</organism>
<gene>
    <name evidence="13 15" type="primary">flhB</name>
    <name evidence="15" type="ORF">H0921_01500</name>
</gene>
<keyword evidence="15" id="KW-0966">Cell projection</keyword>
<dbReference type="InterPro" id="IPR029025">
    <property type="entry name" value="T3SS_substrate_exporter_C"/>
</dbReference>
<keyword evidence="8 13" id="KW-0653">Protein transport</keyword>
<evidence type="ECO:0000256" key="13">
    <source>
        <dbReference type="RuleBase" id="RU364091"/>
    </source>
</evidence>
<dbReference type="SUPFAM" id="SSF160544">
    <property type="entry name" value="EscU C-terminal domain-like"/>
    <property type="match status" value="1"/>
</dbReference>
<dbReference type="RefSeq" id="WP_194536247.1">
    <property type="nucleotide sequence ID" value="NZ_JACEFB010000001.1"/>
</dbReference>
<dbReference type="InterPro" id="IPR006135">
    <property type="entry name" value="T3SS_substrate_exporter"/>
</dbReference>
<keyword evidence="16" id="KW-1185">Reference proteome</keyword>
<dbReference type="PRINTS" id="PR00950">
    <property type="entry name" value="TYPE3IMSPROT"/>
</dbReference>
<dbReference type="Pfam" id="PF01312">
    <property type="entry name" value="Bac_export_2"/>
    <property type="match status" value="1"/>
</dbReference>
<feature type="transmembrane region" description="Helical" evidence="13">
    <location>
        <begin position="187"/>
        <end position="214"/>
    </location>
</feature>
<feature type="transmembrane region" description="Helical" evidence="13">
    <location>
        <begin position="140"/>
        <end position="167"/>
    </location>
</feature>
<dbReference type="Proteomes" id="UP000542342">
    <property type="component" value="Unassembled WGS sequence"/>
</dbReference>
<dbReference type="PANTHER" id="PTHR30531">
    <property type="entry name" value="FLAGELLAR BIOSYNTHETIC PROTEIN FLHB"/>
    <property type="match status" value="1"/>
</dbReference>
<sequence>MAEEILDPESRTEEPTPRRREEARRQGLVPFSAELAGSLVLLGGILGLRYLGPAIGDGLLGIVRHDLRWPTVTEPWDASAAQALLLRTFIQAVGLLLPLAGLLLVIGVAASVVQVGFQINTEKLAPDFDKLNPAKGLQRLFSLTALVRGLLTLLKVAALIAIAYWLLAGDWGRISSLWQRPLEWSVIAVWRMVQQLALVLATAVALIAVVDYLYQRRRFELSLRMTREEVKRELREEEGDPQIKARMRQMQRERARRRMLAEVPKATVVITNPLHVAVALRYDPERDTAPVVLARGRGRWAEVIREVARRHNVPILSRPPLARALFQAVREGQMIPVALFHAVAEVLAFLYRLRGLGGGATPSAP</sequence>
<keyword evidence="4 13" id="KW-0813">Transport</keyword>
<feature type="transmembrane region" description="Helical" evidence="13">
    <location>
        <begin position="95"/>
        <end position="119"/>
    </location>
</feature>
<evidence type="ECO:0000256" key="12">
    <source>
        <dbReference type="ARBA" id="ARBA00025078"/>
    </source>
</evidence>
<evidence type="ECO:0000256" key="1">
    <source>
        <dbReference type="ARBA" id="ARBA00004651"/>
    </source>
</evidence>
<evidence type="ECO:0000256" key="9">
    <source>
        <dbReference type="ARBA" id="ARBA00022989"/>
    </source>
</evidence>
<comment type="subcellular location">
    <subcellularLocation>
        <location evidence="1">Cell membrane</location>
        <topology evidence="1">Multi-pass membrane protein</topology>
    </subcellularLocation>
</comment>
<feature type="transmembrane region" description="Helical" evidence="13">
    <location>
        <begin position="28"/>
        <end position="51"/>
    </location>
</feature>
<protein>
    <recommendedName>
        <fullName evidence="3 13">Flagellar biosynthetic protein FlhB</fullName>
    </recommendedName>
</protein>
<comment type="function">
    <text evidence="12 13">Required for formation of the rod structure in the basal body of the flagellar apparatus. Together with FliI and FliH, may constitute the export apparatus of flagellin.</text>
</comment>
<feature type="compositionally biased region" description="Basic and acidic residues" evidence="14">
    <location>
        <begin position="8"/>
        <end position="25"/>
    </location>
</feature>
<keyword evidence="11 13" id="KW-1006">Bacterial flagellum protein export</keyword>
<dbReference type="GO" id="GO:0009306">
    <property type="term" value="P:protein secretion"/>
    <property type="evidence" value="ECO:0007669"/>
    <property type="project" value="InterPro"/>
</dbReference>
<keyword evidence="10 13" id="KW-0472">Membrane</keyword>
<dbReference type="PANTHER" id="PTHR30531:SF12">
    <property type="entry name" value="FLAGELLAR BIOSYNTHETIC PROTEIN FLHB"/>
    <property type="match status" value="1"/>
</dbReference>
<accession>A0A7V8VBS5</accession>
<keyword evidence="15" id="KW-0282">Flagellum</keyword>
<reference evidence="15 16" key="1">
    <citation type="submission" date="2020-07" db="EMBL/GenBank/DDBJ databases">
        <title>Thermogemmata thermophila gen. nov., sp. nov., a novel moderate thermophilic planctomycete from a Kamchatka hot spring.</title>
        <authorList>
            <person name="Elcheninov A.G."/>
            <person name="Podosokorskaya O.A."/>
            <person name="Kovaleva O.L."/>
            <person name="Novikov A."/>
            <person name="Bonch-Osmolovskaya E.A."/>
            <person name="Toshchakov S.V."/>
            <person name="Kublanov I.V."/>
        </authorList>
    </citation>
    <scope>NUCLEOTIDE SEQUENCE [LARGE SCALE GENOMIC DNA]</scope>
    <source>
        <strain evidence="15 16">2918</strain>
    </source>
</reference>
<evidence type="ECO:0000256" key="6">
    <source>
        <dbReference type="ARBA" id="ARBA00022692"/>
    </source>
</evidence>
<keyword evidence="5 13" id="KW-1003">Cell membrane</keyword>
<keyword evidence="9 13" id="KW-1133">Transmembrane helix</keyword>
<dbReference type="EMBL" id="JACEFB010000001">
    <property type="protein sequence ID" value="MBA2224832.1"/>
    <property type="molecule type" value="Genomic_DNA"/>
</dbReference>
<keyword evidence="15" id="KW-0969">Cilium</keyword>
<dbReference type="InterPro" id="IPR006136">
    <property type="entry name" value="FlhB"/>
</dbReference>
<keyword evidence="6 13" id="KW-0812">Transmembrane</keyword>
<dbReference type="GO" id="GO:0005886">
    <property type="term" value="C:plasma membrane"/>
    <property type="evidence" value="ECO:0007669"/>
    <property type="project" value="UniProtKB-SubCell"/>
</dbReference>
<evidence type="ECO:0000256" key="11">
    <source>
        <dbReference type="ARBA" id="ARBA00023225"/>
    </source>
</evidence>
<evidence type="ECO:0000256" key="10">
    <source>
        <dbReference type="ARBA" id="ARBA00023136"/>
    </source>
</evidence>
<dbReference type="Gene3D" id="6.10.250.2080">
    <property type="match status" value="1"/>
</dbReference>
<evidence type="ECO:0000313" key="16">
    <source>
        <dbReference type="Proteomes" id="UP000542342"/>
    </source>
</evidence>
<evidence type="ECO:0000256" key="5">
    <source>
        <dbReference type="ARBA" id="ARBA00022475"/>
    </source>
</evidence>